<dbReference type="EMBL" id="JAKROA010000021">
    <property type="protein sequence ID" value="KAL5103032.1"/>
    <property type="molecule type" value="Genomic_DNA"/>
</dbReference>
<accession>A0ABR4Q088</accession>
<evidence type="ECO:0000256" key="1">
    <source>
        <dbReference type="SAM" id="MobiDB-lite"/>
    </source>
</evidence>
<evidence type="ECO:0000313" key="3">
    <source>
        <dbReference type="EMBL" id="KAL5103051.1"/>
    </source>
</evidence>
<name>A0ABR4Q088_9CEST</name>
<proteinExistence type="predicted"/>
<dbReference type="Proteomes" id="UP001651158">
    <property type="component" value="Unassembled WGS sequence"/>
</dbReference>
<feature type="compositionally biased region" description="Polar residues" evidence="1">
    <location>
        <begin position="72"/>
        <end position="82"/>
    </location>
</feature>
<reference evidence="3 4" key="1">
    <citation type="journal article" date="2022" name="Front. Cell. Infect. Microbiol.">
        <title>The Genomes of Two Strains of Taenia crassiceps the Animal Model for the Study of Human Cysticercosis.</title>
        <authorList>
            <person name="Bobes R.J."/>
            <person name="Estrada K."/>
            <person name="Rios-Valencia D.G."/>
            <person name="Calderon-Gallegos A."/>
            <person name="de la Torre P."/>
            <person name="Carrero J.C."/>
            <person name="Sanchez-Flores A."/>
            <person name="Laclette J.P."/>
        </authorList>
    </citation>
    <scope>NUCLEOTIDE SEQUENCE [LARGE SCALE GENOMIC DNA]</scope>
    <source>
        <strain evidence="3">WFUcys</strain>
    </source>
</reference>
<keyword evidence="4" id="KW-1185">Reference proteome</keyword>
<gene>
    <name evidence="2" type="ORF">TcWFU_001366</name>
    <name evidence="3" type="ORF">TcWFU_003534</name>
</gene>
<reference evidence="3" key="2">
    <citation type="submission" date="2024-12" db="EMBL/GenBank/DDBJ databases">
        <authorList>
            <person name="Estrada K."/>
            <person name="Bobes R.J."/>
            <person name="Sanchez-Flores A."/>
            <person name="Laclette J.P."/>
        </authorList>
    </citation>
    <scope>NUCLEOTIDE SEQUENCE</scope>
    <source>
        <strain evidence="3">WFUcys</strain>
        <tissue evidence="3">Peritoneal cavity of infected mice</tissue>
    </source>
</reference>
<organism evidence="3 4">
    <name type="scientific">Taenia crassiceps</name>
    <dbReference type="NCBI Taxonomy" id="6207"/>
    <lineage>
        <taxon>Eukaryota</taxon>
        <taxon>Metazoa</taxon>
        <taxon>Spiralia</taxon>
        <taxon>Lophotrochozoa</taxon>
        <taxon>Platyhelminthes</taxon>
        <taxon>Cestoda</taxon>
        <taxon>Eucestoda</taxon>
        <taxon>Cyclophyllidea</taxon>
        <taxon>Taeniidae</taxon>
        <taxon>Taenia</taxon>
    </lineage>
</organism>
<protein>
    <submittedName>
        <fullName evidence="3">Uncharacterized protein</fullName>
    </submittedName>
</protein>
<sequence length="154" mass="17485">MPSCLSLQSLPVGSRPRQWRLERRRRSPRGCSSVRTDVVEGWHHAPFHQTLVLPLPEPWTCPSPAKEETSPEMATQRSRSRSLSSHEAEWSLLQHLELHLTLKRRVTKSQWRRGSEVLGCASIICTPRLLSLASAIGHSDRSVGMRVEADFYPV</sequence>
<dbReference type="EMBL" id="JAKROA010000021">
    <property type="protein sequence ID" value="KAL5103051.1"/>
    <property type="molecule type" value="Genomic_DNA"/>
</dbReference>
<feature type="region of interest" description="Disordered" evidence="1">
    <location>
        <begin position="57"/>
        <end position="82"/>
    </location>
</feature>
<evidence type="ECO:0000313" key="4">
    <source>
        <dbReference type="Proteomes" id="UP001651158"/>
    </source>
</evidence>
<comment type="caution">
    <text evidence="3">The sequence shown here is derived from an EMBL/GenBank/DDBJ whole genome shotgun (WGS) entry which is preliminary data.</text>
</comment>
<evidence type="ECO:0000313" key="2">
    <source>
        <dbReference type="EMBL" id="KAL5103032.1"/>
    </source>
</evidence>